<organism evidence="1 2">
    <name type="scientific">Anaplasma phagocytophilum str. ApNP</name>
    <dbReference type="NCBI Taxonomy" id="1359153"/>
    <lineage>
        <taxon>Bacteria</taxon>
        <taxon>Pseudomonadati</taxon>
        <taxon>Pseudomonadota</taxon>
        <taxon>Alphaproteobacteria</taxon>
        <taxon>Rickettsiales</taxon>
        <taxon>Anaplasmataceae</taxon>
        <taxon>Anaplasma</taxon>
        <taxon>phagocytophilum group</taxon>
    </lineage>
</organism>
<protein>
    <submittedName>
        <fullName evidence="1">Uncharacterized protein</fullName>
    </submittedName>
</protein>
<proteinExistence type="predicted"/>
<sequence length="52" mass="6142">MVLHEIQKIHVEKTLKMSIWHKQHQPGIALMKKSKEGVLYKGLWSFNRNSVN</sequence>
<name>A0A0F3NHM7_ANAPH</name>
<comment type="caution">
    <text evidence="1">The sequence shown here is derived from an EMBL/GenBank/DDBJ whole genome shotgun (WGS) entry which is preliminary data.</text>
</comment>
<dbReference type="EMBL" id="LANW01000001">
    <property type="protein sequence ID" value="KJV66404.1"/>
    <property type="molecule type" value="Genomic_DNA"/>
</dbReference>
<evidence type="ECO:0000313" key="2">
    <source>
        <dbReference type="Proteomes" id="UP000033385"/>
    </source>
</evidence>
<dbReference type="PATRIC" id="fig|1359153.3.peg.539"/>
<dbReference type="AlphaFoldDB" id="A0A0F3NHM7"/>
<gene>
    <name evidence="1" type="ORF">APHNP_0525</name>
</gene>
<evidence type="ECO:0000313" key="1">
    <source>
        <dbReference type="EMBL" id="KJV66404.1"/>
    </source>
</evidence>
<dbReference type="Proteomes" id="UP000033385">
    <property type="component" value="Unassembled WGS sequence"/>
</dbReference>
<reference evidence="1 2" key="1">
    <citation type="submission" date="2015-01" db="EMBL/GenBank/DDBJ databases">
        <title>Genome Sequencing of Rickettsiales.</title>
        <authorList>
            <person name="Daugherty S.C."/>
            <person name="Su Q."/>
            <person name="Abolude K."/>
            <person name="Beier-Sexton M."/>
            <person name="Carlyon J.A."/>
            <person name="Carter R."/>
            <person name="Day N.P."/>
            <person name="Dumler S.J."/>
            <person name="Dyachenko V."/>
            <person name="Godinez A."/>
            <person name="Kurtti T.J."/>
            <person name="Lichay M."/>
            <person name="Mullins K.E."/>
            <person name="Ott S."/>
            <person name="Pappas-Brown V."/>
            <person name="Paris D.H."/>
            <person name="Patel P."/>
            <person name="Richards A.L."/>
            <person name="Sadzewicz L."/>
            <person name="Sears K."/>
            <person name="Seidman D."/>
            <person name="Sengamalay N."/>
            <person name="Stenos J."/>
            <person name="Tallon L.J."/>
            <person name="Vincent G."/>
            <person name="Fraser C.M."/>
            <person name="Munderloh U."/>
            <person name="Dunning-Hotopp J.C."/>
        </authorList>
    </citation>
    <scope>NUCLEOTIDE SEQUENCE [LARGE SCALE GENOMIC DNA]</scope>
    <source>
        <strain evidence="1 2">ApNP</strain>
    </source>
</reference>
<accession>A0A0F3NHM7</accession>